<keyword evidence="6 8" id="KW-1133">Transmembrane helix</keyword>
<keyword evidence="3" id="KW-0813">Transport</keyword>
<evidence type="ECO:0000256" key="3">
    <source>
        <dbReference type="ARBA" id="ARBA00022448"/>
    </source>
</evidence>
<dbReference type="PANTHER" id="PTHR42929">
    <property type="entry name" value="INNER MEMBRANE ABC TRANSPORTER PERMEASE PROTEIN YDCU-RELATED-RELATED"/>
    <property type="match status" value="1"/>
</dbReference>
<dbReference type="RefSeq" id="WP_261494501.1">
    <property type="nucleotide sequence ID" value="NZ_JAOCQF010000001.1"/>
</dbReference>
<comment type="subcellular location">
    <subcellularLocation>
        <location evidence="1">Cell membrane</location>
        <topology evidence="1">Multi-pass membrane protein</topology>
    </subcellularLocation>
</comment>
<evidence type="ECO:0000256" key="6">
    <source>
        <dbReference type="ARBA" id="ARBA00022989"/>
    </source>
</evidence>
<evidence type="ECO:0000313" key="11">
    <source>
        <dbReference type="Proteomes" id="UP001205601"/>
    </source>
</evidence>
<organism evidence="10 11">
    <name type="scientific">Albidovulum sediminis</name>
    <dbReference type="NCBI Taxonomy" id="3066345"/>
    <lineage>
        <taxon>Bacteria</taxon>
        <taxon>Pseudomonadati</taxon>
        <taxon>Pseudomonadota</taxon>
        <taxon>Alphaproteobacteria</taxon>
        <taxon>Rhodobacterales</taxon>
        <taxon>Paracoccaceae</taxon>
        <taxon>Albidovulum</taxon>
    </lineage>
</organism>
<evidence type="ECO:0000256" key="2">
    <source>
        <dbReference type="ARBA" id="ARBA00007069"/>
    </source>
</evidence>
<evidence type="ECO:0000256" key="1">
    <source>
        <dbReference type="ARBA" id="ARBA00004651"/>
    </source>
</evidence>
<proteinExistence type="inferred from homology"/>
<keyword evidence="7 8" id="KW-0472">Membrane</keyword>
<dbReference type="CDD" id="cd06261">
    <property type="entry name" value="TM_PBP2"/>
    <property type="match status" value="1"/>
</dbReference>
<feature type="transmembrane region" description="Helical" evidence="8">
    <location>
        <begin position="12"/>
        <end position="39"/>
    </location>
</feature>
<dbReference type="InterPro" id="IPR035906">
    <property type="entry name" value="MetI-like_sf"/>
</dbReference>
<feature type="transmembrane region" description="Helical" evidence="8">
    <location>
        <begin position="147"/>
        <end position="176"/>
    </location>
</feature>
<accession>A0ABT2NJI5</accession>
<feature type="transmembrane region" description="Helical" evidence="8">
    <location>
        <begin position="253"/>
        <end position="275"/>
    </location>
</feature>
<evidence type="ECO:0000313" key="10">
    <source>
        <dbReference type="EMBL" id="MCT8329079.1"/>
    </source>
</evidence>
<sequence length="285" mass="30774">MRRERREQLQTGLMLAPSVLLLALFILLPLCVVFAYSFALRDPYGAVLPGFTLDNYRELVQGVYLRVLMNSFSLAAWTTGLCLLIGYPVAYFIAFKAGRAAPALLLLLLIPFWINFLIRISAWVVLLGRGGLINKALVFSGVIDEPIGMLGTVGATLVGMVYAFLPMAVFPIYAALTPIDRRLMEAGADLGAGPAETFARVTLPLSLPGVLAAALFVFVPSMGVFAIPVLLGGGKDIILGNLIVQLFLEFRNIPVGAAVSILLLGFSGLGILLYMRALRRVEAMK</sequence>
<keyword evidence="4" id="KW-1003">Cell membrane</keyword>
<dbReference type="InterPro" id="IPR000515">
    <property type="entry name" value="MetI-like"/>
</dbReference>
<reference evidence="11" key="1">
    <citation type="submission" date="2023-07" db="EMBL/GenBank/DDBJ databases">
        <title>Defluviimonas sediminis sp. nov., isolated from mangrove sediment.</title>
        <authorList>
            <person name="Liu L."/>
            <person name="Li J."/>
            <person name="Huang Y."/>
            <person name="Pan J."/>
            <person name="Li M."/>
        </authorList>
    </citation>
    <scope>NUCLEOTIDE SEQUENCE [LARGE SCALE GENOMIC DNA]</scope>
    <source>
        <strain evidence="11">FT324</strain>
    </source>
</reference>
<dbReference type="SUPFAM" id="SSF161098">
    <property type="entry name" value="MetI-like"/>
    <property type="match status" value="1"/>
</dbReference>
<evidence type="ECO:0000256" key="4">
    <source>
        <dbReference type="ARBA" id="ARBA00022475"/>
    </source>
</evidence>
<feature type="domain" description="ABC transmembrane type-1" evidence="9">
    <location>
        <begin position="68"/>
        <end position="274"/>
    </location>
</feature>
<dbReference type="PANTHER" id="PTHR42929:SF1">
    <property type="entry name" value="INNER MEMBRANE ABC TRANSPORTER PERMEASE PROTEIN YDCU-RELATED"/>
    <property type="match status" value="1"/>
</dbReference>
<dbReference type="PROSITE" id="PS50928">
    <property type="entry name" value="ABC_TM1"/>
    <property type="match status" value="1"/>
</dbReference>
<evidence type="ECO:0000256" key="8">
    <source>
        <dbReference type="SAM" id="Phobius"/>
    </source>
</evidence>
<comment type="caution">
    <text evidence="10">The sequence shown here is derived from an EMBL/GenBank/DDBJ whole genome shotgun (WGS) entry which is preliminary data.</text>
</comment>
<dbReference type="EMBL" id="JAOCQF010000001">
    <property type="protein sequence ID" value="MCT8329079.1"/>
    <property type="molecule type" value="Genomic_DNA"/>
</dbReference>
<evidence type="ECO:0000256" key="7">
    <source>
        <dbReference type="ARBA" id="ARBA00023136"/>
    </source>
</evidence>
<protein>
    <submittedName>
        <fullName evidence="10">ABC transporter permease</fullName>
    </submittedName>
</protein>
<keyword evidence="11" id="KW-1185">Reference proteome</keyword>
<name>A0ABT2NJI5_9RHOB</name>
<comment type="similarity">
    <text evidence="2">Belongs to the binding-protein-dependent transport system permease family. CysTW subfamily.</text>
</comment>
<dbReference type="Gene3D" id="1.10.3720.10">
    <property type="entry name" value="MetI-like"/>
    <property type="match status" value="1"/>
</dbReference>
<feature type="transmembrane region" description="Helical" evidence="8">
    <location>
        <begin position="210"/>
        <end position="233"/>
    </location>
</feature>
<dbReference type="Proteomes" id="UP001205601">
    <property type="component" value="Unassembled WGS sequence"/>
</dbReference>
<keyword evidence="5 8" id="KW-0812">Transmembrane</keyword>
<gene>
    <name evidence="10" type="ORF">N5I32_06100</name>
</gene>
<evidence type="ECO:0000259" key="9">
    <source>
        <dbReference type="PROSITE" id="PS50928"/>
    </source>
</evidence>
<evidence type="ECO:0000256" key="5">
    <source>
        <dbReference type="ARBA" id="ARBA00022692"/>
    </source>
</evidence>
<feature type="transmembrane region" description="Helical" evidence="8">
    <location>
        <begin position="105"/>
        <end position="127"/>
    </location>
</feature>
<feature type="transmembrane region" description="Helical" evidence="8">
    <location>
        <begin position="74"/>
        <end position="93"/>
    </location>
</feature>